<reference evidence="1 2" key="1">
    <citation type="submission" date="2024-02" db="EMBL/GenBank/DDBJ databases">
        <title>Bacteria isolated from the canopy kelp, Nereocystis luetkeana.</title>
        <authorList>
            <person name="Pfister C.A."/>
            <person name="Younker I.T."/>
            <person name="Light S.H."/>
        </authorList>
    </citation>
    <scope>NUCLEOTIDE SEQUENCE [LARGE SCALE GENOMIC DNA]</scope>
    <source>
        <strain evidence="1 2">TI.2.07</strain>
    </source>
</reference>
<sequence length="163" mass="18792">MMNIIRPVFSEDNSPSAVKVAYIYNIAKFTRWPESTWKDANAPFVLCSYGEDSVSKALIILENKKIDKHPITVVNVEKDQDFQYCHALYISTDDSRLYRYLLSQVDQQKVLTITDESSFFDSGGFVNLVRENKRLRFQISNQQLSETKLILSSKLLKLSILVD</sequence>
<dbReference type="RefSeq" id="WP_341628020.1">
    <property type="nucleotide sequence ID" value="NZ_JBAKBA010000020.1"/>
</dbReference>
<name>A0ABU9HCK4_9GAMM</name>
<evidence type="ECO:0000313" key="1">
    <source>
        <dbReference type="EMBL" id="MEL0659468.1"/>
    </source>
</evidence>
<dbReference type="InterPro" id="IPR025293">
    <property type="entry name" value="YfiR/HmsC-like"/>
</dbReference>
<organism evidence="1 2">
    <name type="scientific">Psychromonas arctica</name>
    <dbReference type="NCBI Taxonomy" id="168275"/>
    <lineage>
        <taxon>Bacteria</taxon>
        <taxon>Pseudomonadati</taxon>
        <taxon>Pseudomonadota</taxon>
        <taxon>Gammaproteobacteria</taxon>
        <taxon>Alteromonadales</taxon>
        <taxon>Psychromonadaceae</taxon>
        <taxon>Psychromonas</taxon>
    </lineage>
</organism>
<keyword evidence="2" id="KW-1185">Reference proteome</keyword>
<comment type="caution">
    <text evidence="1">The sequence shown here is derived from an EMBL/GenBank/DDBJ whole genome shotgun (WGS) entry which is preliminary data.</text>
</comment>
<dbReference type="EMBL" id="JBAKBA010000020">
    <property type="protein sequence ID" value="MEL0659468.1"/>
    <property type="molecule type" value="Genomic_DNA"/>
</dbReference>
<accession>A0ABU9HCK4</accession>
<evidence type="ECO:0000313" key="2">
    <source>
        <dbReference type="Proteomes" id="UP001366060"/>
    </source>
</evidence>
<gene>
    <name evidence="1" type="ORF">V6255_10005</name>
</gene>
<dbReference type="Pfam" id="PF13689">
    <property type="entry name" value="DUF4154"/>
    <property type="match status" value="1"/>
</dbReference>
<proteinExistence type="predicted"/>
<dbReference type="Proteomes" id="UP001366060">
    <property type="component" value="Unassembled WGS sequence"/>
</dbReference>
<protein>
    <submittedName>
        <fullName evidence="1">YfiR family protein</fullName>
    </submittedName>
</protein>